<accession>A0A7N2M0U1</accession>
<dbReference type="EnsemblPlants" id="QL06p042619:mrna">
    <property type="protein sequence ID" value="QL06p042619:mrna"/>
    <property type="gene ID" value="QL06p042619"/>
</dbReference>
<keyword evidence="3" id="KW-0547">Nucleotide-binding</keyword>
<evidence type="ECO:0000259" key="6">
    <source>
        <dbReference type="PROSITE" id="PS50011"/>
    </source>
</evidence>
<dbReference type="SMART" id="SM00220">
    <property type="entry name" value="S_TKc"/>
    <property type="match status" value="1"/>
</dbReference>
<dbReference type="EMBL" id="LRBV02000006">
    <property type="status" value="NOT_ANNOTATED_CDS"/>
    <property type="molecule type" value="Genomic_DNA"/>
</dbReference>
<evidence type="ECO:0000256" key="2">
    <source>
        <dbReference type="ARBA" id="ARBA00022679"/>
    </source>
</evidence>
<evidence type="ECO:0000256" key="3">
    <source>
        <dbReference type="ARBA" id="ARBA00022741"/>
    </source>
</evidence>
<dbReference type="InterPro" id="IPR000719">
    <property type="entry name" value="Prot_kinase_dom"/>
</dbReference>
<sequence>MEYVPGGSIKKYIKDNGAIPESDVRRFSIHILSGLAYLHSKNIVHRDIKGANLVIDSSGVVWLADFGTAKRMMCLILGLRNLGLIVAQLALHADATKFYLIGTAHWTAPELVHGLEPSSPDGVLVVDIWSVGCIVLEMLTGRLP</sequence>
<reference evidence="7" key="2">
    <citation type="submission" date="2021-01" db="UniProtKB">
        <authorList>
            <consortium name="EnsemblPlants"/>
        </authorList>
    </citation>
    <scope>IDENTIFICATION</scope>
</reference>
<evidence type="ECO:0000256" key="4">
    <source>
        <dbReference type="ARBA" id="ARBA00022777"/>
    </source>
</evidence>
<dbReference type="Pfam" id="PF00069">
    <property type="entry name" value="Pkinase"/>
    <property type="match status" value="1"/>
</dbReference>
<dbReference type="Proteomes" id="UP000594261">
    <property type="component" value="Chromosome 6"/>
</dbReference>
<dbReference type="PROSITE" id="PS00108">
    <property type="entry name" value="PROTEIN_KINASE_ST"/>
    <property type="match status" value="1"/>
</dbReference>
<dbReference type="InterPro" id="IPR008271">
    <property type="entry name" value="Ser/Thr_kinase_AS"/>
</dbReference>
<keyword evidence="4" id="KW-0418">Kinase</keyword>
<keyword evidence="5" id="KW-0067">ATP-binding</keyword>
<dbReference type="InterPro" id="IPR050538">
    <property type="entry name" value="MAP_kinase_kinase_kinase"/>
</dbReference>
<comment type="similarity">
    <text evidence="1">Belongs to the protein kinase superfamily. STE Ser/Thr protein kinase family. MAP kinase kinase kinase subfamily.</text>
</comment>
<evidence type="ECO:0000256" key="5">
    <source>
        <dbReference type="ARBA" id="ARBA00022840"/>
    </source>
</evidence>
<dbReference type="Gene3D" id="1.10.510.10">
    <property type="entry name" value="Transferase(Phosphotransferase) domain 1"/>
    <property type="match status" value="1"/>
</dbReference>
<name>A0A7N2M0U1_QUELO</name>
<keyword evidence="8" id="KW-1185">Reference proteome</keyword>
<evidence type="ECO:0000313" key="8">
    <source>
        <dbReference type="Proteomes" id="UP000594261"/>
    </source>
</evidence>
<dbReference type="SUPFAM" id="SSF56112">
    <property type="entry name" value="Protein kinase-like (PK-like)"/>
    <property type="match status" value="1"/>
</dbReference>
<dbReference type="InterPro" id="IPR011009">
    <property type="entry name" value="Kinase-like_dom_sf"/>
</dbReference>
<dbReference type="InParanoid" id="A0A7N2M0U1"/>
<dbReference type="GO" id="GO:0004709">
    <property type="term" value="F:MAP kinase kinase kinase activity"/>
    <property type="evidence" value="ECO:0007669"/>
    <property type="project" value="TreeGrafter"/>
</dbReference>
<evidence type="ECO:0000313" key="7">
    <source>
        <dbReference type="EnsemblPlants" id="QL06p042619:mrna"/>
    </source>
</evidence>
<organism evidence="7 8">
    <name type="scientific">Quercus lobata</name>
    <name type="common">Valley oak</name>
    <dbReference type="NCBI Taxonomy" id="97700"/>
    <lineage>
        <taxon>Eukaryota</taxon>
        <taxon>Viridiplantae</taxon>
        <taxon>Streptophyta</taxon>
        <taxon>Embryophyta</taxon>
        <taxon>Tracheophyta</taxon>
        <taxon>Spermatophyta</taxon>
        <taxon>Magnoliopsida</taxon>
        <taxon>eudicotyledons</taxon>
        <taxon>Gunneridae</taxon>
        <taxon>Pentapetalae</taxon>
        <taxon>rosids</taxon>
        <taxon>fabids</taxon>
        <taxon>Fagales</taxon>
        <taxon>Fagaceae</taxon>
        <taxon>Quercus</taxon>
    </lineage>
</organism>
<dbReference type="PROSITE" id="PS50011">
    <property type="entry name" value="PROTEIN_KINASE_DOM"/>
    <property type="match status" value="1"/>
</dbReference>
<protein>
    <recommendedName>
        <fullName evidence="6">Protein kinase domain-containing protein</fullName>
    </recommendedName>
</protein>
<evidence type="ECO:0000256" key="1">
    <source>
        <dbReference type="ARBA" id="ARBA00006529"/>
    </source>
</evidence>
<keyword evidence="2" id="KW-0808">Transferase</keyword>
<proteinExistence type="inferred from homology"/>
<dbReference type="GO" id="GO:0005737">
    <property type="term" value="C:cytoplasm"/>
    <property type="evidence" value="ECO:0007669"/>
    <property type="project" value="TreeGrafter"/>
</dbReference>
<dbReference type="Gramene" id="QL06p042619:mrna">
    <property type="protein sequence ID" value="QL06p042619:mrna"/>
    <property type="gene ID" value="QL06p042619"/>
</dbReference>
<dbReference type="PANTHER" id="PTHR48016:SF5">
    <property type="entry name" value="MITOGEN-ACTIVATED PROTEIN KINASE KINASE KINASE 5"/>
    <property type="match status" value="1"/>
</dbReference>
<dbReference type="AlphaFoldDB" id="A0A7N2M0U1"/>
<dbReference type="PANTHER" id="PTHR48016">
    <property type="entry name" value="MAP KINASE KINASE KINASE SSK2-RELATED-RELATED"/>
    <property type="match status" value="1"/>
</dbReference>
<dbReference type="GO" id="GO:0005524">
    <property type="term" value="F:ATP binding"/>
    <property type="evidence" value="ECO:0007669"/>
    <property type="project" value="UniProtKB-KW"/>
</dbReference>
<reference evidence="7 8" key="1">
    <citation type="journal article" date="2016" name="G3 (Bethesda)">
        <title>First Draft Assembly and Annotation of the Genome of a California Endemic Oak Quercus lobata Nee (Fagaceae).</title>
        <authorList>
            <person name="Sork V.L."/>
            <person name="Fitz-Gibbon S.T."/>
            <person name="Puiu D."/>
            <person name="Crepeau M."/>
            <person name="Gugger P.F."/>
            <person name="Sherman R."/>
            <person name="Stevens K."/>
            <person name="Langley C.H."/>
            <person name="Pellegrini M."/>
            <person name="Salzberg S.L."/>
        </authorList>
    </citation>
    <scope>NUCLEOTIDE SEQUENCE [LARGE SCALE GENOMIC DNA]</scope>
    <source>
        <strain evidence="7 8">cv. SW786</strain>
    </source>
</reference>
<feature type="domain" description="Protein kinase" evidence="6">
    <location>
        <begin position="1"/>
        <end position="144"/>
    </location>
</feature>